<organism evidence="2 3">
    <name type="scientific">Acetivibrio ethanolgignens</name>
    <dbReference type="NCBI Taxonomy" id="290052"/>
    <lineage>
        <taxon>Bacteria</taxon>
        <taxon>Bacillati</taxon>
        <taxon>Bacillota</taxon>
        <taxon>Clostridia</taxon>
        <taxon>Eubacteriales</taxon>
        <taxon>Oscillospiraceae</taxon>
        <taxon>Acetivibrio</taxon>
    </lineage>
</organism>
<accession>A0A0V8QEE7</accession>
<evidence type="ECO:0000313" key="3">
    <source>
        <dbReference type="Proteomes" id="UP000054874"/>
    </source>
</evidence>
<dbReference type="NCBIfam" id="TIGR01167">
    <property type="entry name" value="LPXTG_anchor"/>
    <property type="match status" value="1"/>
</dbReference>
<dbReference type="EMBL" id="LNAM01000156">
    <property type="protein sequence ID" value="KSV58919.1"/>
    <property type="molecule type" value="Genomic_DNA"/>
</dbReference>
<comment type="caution">
    <text evidence="2">The sequence shown here is derived from an EMBL/GenBank/DDBJ whole genome shotgun (WGS) entry which is preliminary data.</text>
</comment>
<dbReference type="Proteomes" id="UP000054874">
    <property type="component" value="Unassembled WGS sequence"/>
</dbReference>
<keyword evidence="1" id="KW-0472">Membrane</keyword>
<dbReference type="AlphaFoldDB" id="A0A0V8QEE7"/>
<evidence type="ECO:0000313" key="2">
    <source>
        <dbReference type="EMBL" id="KSV58919.1"/>
    </source>
</evidence>
<protein>
    <submittedName>
        <fullName evidence="2">Uncharacterized protein</fullName>
    </submittedName>
</protein>
<feature type="transmembrane region" description="Helical" evidence="1">
    <location>
        <begin position="52"/>
        <end position="71"/>
    </location>
</feature>
<proteinExistence type="predicted"/>
<gene>
    <name evidence="2" type="ORF">ASU35_10860</name>
</gene>
<reference evidence="2 3" key="1">
    <citation type="submission" date="2015-11" db="EMBL/GenBank/DDBJ databases">
        <title>Butyribacter intestini gen. nov., sp. nov., a butyric acid-producing bacterium of the family Lachnospiraceae isolated from the human faeces.</title>
        <authorList>
            <person name="Zou Y."/>
            <person name="Xue W."/>
            <person name="Luo G."/>
            <person name="Lv M."/>
        </authorList>
    </citation>
    <scope>NUCLEOTIDE SEQUENCE [LARGE SCALE GENOMIC DNA]</scope>
    <source>
        <strain evidence="2 3">ACET-33324</strain>
    </source>
</reference>
<keyword evidence="1" id="KW-0812">Transmembrane</keyword>
<name>A0A0V8QEE7_9FIRM</name>
<sequence length="75" mass="8190">MITDQVLGMMNMNFFLIALRRVRQLNKKSHLCAVCGASLSITEIPATSPLPVAAWIGMGAILIAGIGFVIYKKRK</sequence>
<evidence type="ECO:0000256" key="1">
    <source>
        <dbReference type="SAM" id="Phobius"/>
    </source>
</evidence>
<keyword evidence="3" id="KW-1185">Reference proteome</keyword>
<keyword evidence="1" id="KW-1133">Transmembrane helix</keyword>